<evidence type="ECO:0000313" key="2">
    <source>
        <dbReference type="Proteomes" id="UP001239111"/>
    </source>
</evidence>
<accession>A0ACC2PDR6</accession>
<name>A0ACC2PDR6_9HYME</name>
<dbReference type="Proteomes" id="UP001239111">
    <property type="component" value="Chromosome 2"/>
</dbReference>
<organism evidence="1 2">
    <name type="scientific">Eretmocerus hayati</name>
    <dbReference type="NCBI Taxonomy" id="131215"/>
    <lineage>
        <taxon>Eukaryota</taxon>
        <taxon>Metazoa</taxon>
        <taxon>Ecdysozoa</taxon>
        <taxon>Arthropoda</taxon>
        <taxon>Hexapoda</taxon>
        <taxon>Insecta</taxon>
        <taxon>Pterygota</taxon>
        <taxon>Neoptera</taxon>
        <taxon>Endopterygota</taxon>
        <taxon>Hymenoptera</taxon>
        <taxon>Apocrita</taxon>
        <taxon>Proctotrupomorpha</taxon>
        <taxon>Chalcidoidea</taxon>
        <taxon>Aphelinidae</taxon>
        <taxon>Aphelininae</taxon>
        <taxon>Eretmocerus</taxon>
    </lineage>
</organism>
<comment type="caution">
    <text evidence="1">The sequence shown here is derived from an EMBL/GenBank/DDBJ whole genome shotgun (WGS) entry which is preliminary data.</text>
</comment>
<sequence>MNIHYIGANPEARTHFVSPGLSVGLHPQPECLCVDLSIPIPAHRGSRRARDREDQLVWGIAAGRGRPSGLSQSWYDYVPIGDTVFGKHAILIGQRSMLSLKLDASIAKRRIIVPKKDGGNSAKTATKCHIEGMVIVRVEKIMIIYGREIEIRGAWILIFFSTTLS</sequence>
<dbReference type="EMBL" id="CM056742">
    <property type="protein sequence ID" value="KAJ8681243.1"/>
    <property type="molecule type" value="Genomic_DNA"/>
</dbReference>
<evidence type="ECO:0000313" key="1">
    <source>
        <dbReference type="EMBL" id="KAJ8681243.1"/>
    </source>
</evidence>
<reference evidence="1" key="1">
    <citation type="submission" date="2023-04" db="EMBL/GenBank/DDBJ databases">
        <title>A chromosome-level genome assembly of the parasitoid wasp Eretmocerus hayati.</title>
        <authorList>
            <person name="Zhong Y."/>
            <person name="Liu S."/>
            <person name="Liu Y."/>
        </authorList>
    </citation>
    <scope>NUCLEOTIDE SEQUENCE</scope>
    <source>
        <strain evidence="1">ZJU_SS_LIU_2023</strain>
    </source>
</reference>
<gene>
    <name evidence="1" type="ORF">QAD02_017030</name>
</gene>
<protein>
    <submittedName>
        <fullName evidence="1">Uncharacterized protein</fullName>
    </submittedName>
</protein>
<keyword evidence="2" id="KW-1185">Reference proteome</keyword>
<proteinExistence type="predicted"/>